<feature type="region of interest" description="Disordered" evidence="1">
    <location>
        <begin position="69"/>
        <end position="94"/>
    </location>
</feature>
<protein>
    <submittedName>
        <fullName evidence="2">Uncharacterized protein</fullName>
    </submittedName>
</protein>
<organism evidence="2 3">
    <name type="scientific">Lymnaea stagnalis</name>
    <name type="common">Great pond snail</name>
    <name type="synonym">Helix stagnalis</name>
    <dbReference type="NCBI Taxonomy" id="6523"/>
    <lineage>
        <taxon>Eukaryota</taxon>
        <taxon>Metazoa</taxon>
        <taxon>Spiralia</taxon>
        <taxon>Lophotrochozoa</taxon>
        <taxon>Mollusca</taxon>
        <taxon>Gastropoda</taxon>
        <taxon>Heterobranchia</taxon>
        <taxon>Euthyneura</taxon>
        <taxon>Panpulmonata</taxon>
        <taxon>Hygrophila</taxon>
        <taxon>Lymnaeoidea</taxon>
        <taxon>Lymnaeidae</taxon>
        <taxon>Lymnaea</taxon>
    </lineage>
</organism>
<evidence type="ECO:0000313" key="2">
    <source>
        <dbReference type="EMBL" id="CAL1543641.1"/>
    </source>
</evidence>
<evidence type="ECO:0000313" key="3">
    <source>
        <dbReference type="Proteomes" id="UP001497497"/>
    </source>
</evidence>
<evidence type="ECO:0000256" key="1">
    <source>
        <dbReference type="SAM" id="MobiDB-lite"/>
    </source>
</evidence>
<dbReference type="AlphaFoldDB" id="A0AAV2IAS8"/>
<comment type="caution">
    <text evidence="2">The sequence shown here is derived from an EMBL/GenBank/DDBJ whole genome shotgun (WGS) entry which is preliminary data.</text>
</comment>
<feature type="region of interest" description="Disordered" evidence="1">
    <location>
        <begin position="122"/>
        <end position="144"/>
    </location>
</feature>
<sequence length="198" mass="22346">QVRAHESRHQRSTSGTIRAPNSLPAYASTDVVDGLGVVISPGSELVSYSPYNDGWTMWLGDVPMSSAEVRHNESARNRSSAPVRDRPRSLGNPNTCRVQAMPTITAFQRFSNIFKRDSWKVRNRRRNGRPSSEYNTPPHYATVPRNETASDALSNHHQFYDISRERNSTRPHRSRFPDRMCLSYDSAQAAYTLGPLSP</sequence>
<accession>A0AAV2IAS8</accession>
<gene>
    <name evidence="2" type="ORF">GSLYS_00017175001</name>
</gene>
<feature type="region of interest" description="Disordered" evidence="1">
    <location>
        <begin position="1"/>
        <end position="22"/>
    </location>
</feature>
<name>A0AAV2IAS8_LYMST</name>
<proteinExistence type="predicted"/>
<keyword evidence="3" id="KW-1185">Reference proteome</keyword>
<feature type="non-terminal residue" evidence="2">
    <location>
        <position position="1"/>
    </location>
</feature>
<dbReference type="Proteomes" id="UP001497497">
    <property type="component" value="Unassembled WGS sequence"/>
</dbReference>
<feature type="non-terminal residue" evidence="2">
    <location>
        <position position="198"/>
    </location>
</feature>
<reference evidence="2 3" key="1">
    <citation type="submission" date="2024-04" db="EMBL/GenBank/DDBJ databases">
        <authorList>
            <consortium name="Genoscope - CEA"/>
            <person name="William W."/>
        </authorList>
    </citation>
    <scope>NUCLEOTIDE SEQUENCE [LARGE SCALE GENOMIC DNA]</scope>
</reference>
<dbReference type="EMBL" id="CAXITT010000567">
    <property type="protein sequence ID" value="CAL1543641.1"/>
    <property type="molecule type" value="Genomic_DNA"/>
</dbReference>